<feature type="repeat" description="ANK" evidence="3">
    <location>
        <begin position="1205"/>
        <end position="1237"/>
    </location>
</feature>
<feature type="repeat" description="ANK" evidence="3">
    <location>
        <begin position="967"/>
        <end position="999"/>
    </location>
</feature>
<feature type="domain" description="Nephrocystin 3-like N-terminal" evidence="6">
    <location>
        <begin position="330"/>
        <end position="511"/>
    </location>
</feature>
<evidence type="ECO:0000259" key="5">
    <source>
        <dbReference type="Pfam" id="PF22939"/>
    </source>
</evidence>
<feature type="repeat" description="ANK" evidence="3">
    <location>
        <begin position="1104"/>
        <end position="1136"/>
    </location>
</feature>
<evidence type="ECO:0000256" key="2">
    <source>
        <dbReference type="ARBA" id="ARBA00023043"/>
    </source>
</evidence>
<keyword evidence="1" id="KW-0677">Repeat</keyword>
<dbReference type="PANTHER" id="PTHR24166">
    <property type="entry name" value="ROLLING PEBBLES, ISOFORM B"/>
    <property type="match status" value="1"/>
</dbReference>
<dbReference type="SUPFAM" id="SSF48403">
    <property type="entry name" value="Ankyrin repeat"/>
    <property type="match status" value="2"/>
</dbReference>
<accession>A0A8H4JXD2</accession>
<dbReference type="PROSITE" id="PS50088">
    <property type="entry name" value="ANK_REPEAT"/>
    <property type="match status" value="7"/>
</dbReference>
<dbReference type="Gene3D" id="3.40.50.300">
    <property type="entry name" value="P-loop containing nucleotide triphosphate hydrolases"/>
    <property type="match status" value="1"/>
</dbReference>
<dbReference type="Pfam" id="PF22939">
    <property type="entry name" value="WHD_GPIID"/>
    <property type="match status" value="1"/>
</dbReference>
<evidence type="ECO:0000259" key="6">
    <source>
        <dbReference type="Pfam" id="PF24883"/>
    </source>
</evidence>
<evidence type="ECO:0000256" key="1">
    <source>
        <dbReference type="ARBA" id="ARBA00022737"/>
    </source>
</evidence>
<evidence type="ECO:0000256" key="3">
    <source>
        <dbReference type="PROSITE-ProRule" id="PRU00023"/>
    </source>
</evidence>
<dbReference type="OrthoDB" id="341259at2759"/>
<dbReference type="Gene3D" id="1.25.40.20">
    <property type="entry name" value="Ankyrin repeat-containing domain"/>
    <property type="match status" value="3"/>
</dbReference>
<dbReference type="InterPro" id="IPR027417">
    <property type="entry name" value="P-loop_NTPase"/>
</dbReference>
<dbReference type="PANTHER" id="PTHR24166:SF48">
    <property type="entry name" value="PROTEIN VAPYRIN"/>
    <property type="match status" value="1"/>
</dbReference>
<sequence length="1413" mass="155404">MNPPNPRIRSEGLSIVSESPNDIADVVFVHGLNGHAAKTWTGREDHSNPFFWISDLRSVSSLPSLRTMTFGYNAHFEVGNSNLLGVRQHAEALLIGIRNKRPGPQALITSSKKENFQRIYESTRSIFFFGTPHRGSRTIGGRARVTLVEHLAKVAGYAVPPEIRNVLEPGSKELFAINDDYSDIKRDISIVNFYEGKTTEGLSDLVVDFDSAIMHLPGEDKICLMRTHQELVRYESPDDDTYVTVVETLAENLSRTVQAERANEGKEDHQAPDRSLPRLEAPPELPGRGVGGVWDSIGRKLDEVQQACLKSLSFANAQERLGAIDDPHGGTFEWIWLEGTGLEQWLHQGSGIFWITGKAGCGKSTLMKTLYSRVQGNLPFRTVAVPFFFNSRGSYLQKSIKGLLRIAISEIIQNAPGMEGTVESGFQQKLKASTRWGDASDLEAGLDWNLQDLKKLLWSLLRHDLSSMKVVFIVDAVDECIDASSGEVLKLFDEMHNVAGGTAVKACLSGRRIHLGLQSNKSYPGFSVDTWNTVDISRFVEDELQRFAMPEEMEFLDGMKKKIVDAAEGIFLWARLVIARLTTAFDDGDTLENLADIISKTPPRLTRLFADILSNIPKGHQQTGAQLFGLALCAQRPLTVAEVRIALGPPSNASAASPRKTSSRALVSADTMMTKIINSRCGGLLEVNKSQESNTVVQFMHHSIREFLLDADQENRKDTPDAFAADRLLQEGHTTLARSCVKYCCRRDVTSLSISPRDMASVDLEREIDQFNKRYPFLNYAVDHWLDHCSHAERLGYPQTAEILRFQDRDAASFKIWLQLYYTISLRRMTPEAIETTLFSLAIRYNLQDLVQTLLDSGSIDPEDPINQPDRSLQIASIEGHCGMINLLIENGAEVNSIGGPFNTALQAAAFGGSKEAVQALLDAGADINIAGGKLVSALFAASHQGHEDGVALLIEHGAEVVKLGGFSGNPLRAAAEIGSDGVVRMLLKNGADALEYDELGLSVLSWAVISGSKTTVKSLADFGVSPRAFIWPGLNLLHWFSMYGGEADVAGLLEKDPGLRREQLSAPDFSGSSPLHWAACNEQDDALRFLLHLGADPTAANNFGITPLHLASAKSGIDYVEALLDNGADLTAVDVKGLSAVHYAALSRSVDVLGAFLVSDLGTDTTKSDIYGRLPVHIAAEFGGLESLKLLLENCDDLEQRDHNGSTILHASARHNEEESLRYCLELGLDPNATDSVGMAVIHHVFARSGPLPEMSCLPPRFYSVYQVCKAASLLERGVGYSWYNFRDQTYDIREKRNGQVRHGSSVKMRFRPVDPSTGVRRVGENEDPAVSRNKLQMLLKHGVDIEAKDSLGNTVLHLASYYGDLGIIEILLDHNAEVEVRNVQNMRPEDTASTEEIRQLLISNRLGGSRV</sequence>
<feature type="compositionally biased region" description="Basic and acidic residues" evidence="4">
    <location>
        <begin position="261"/>
        <end position="277"/>
    </location>
</feature>
<name>A0A8H4JXD2_9HYPO</name>
<reference evidence="7" key="1">
    <citation type="submission" date="2020-01" db="EMBL/GenBank/DDBJ databases">
        <title>Identification and distribution of gene clusters putatively required for synthesis of sphingolipid metabolism inhibitors in phylogenetically diverse species of the filamentous fungus Fusarium.</title>
        <authorList>
            <person name="Kim H.-S."/>
            <person name="Busman M."/>
            <person name="Brown D.W."/>
            <person name="Divon H."/>
            <person name="Uhlig S."/>
            <person name="Proctor R.H."/>
        </authorList>
    </citation>
    <scope>NUCLEOTIDE SEQUENCE</scope>
    <source>
        <strain evidence="7">NRRL 53441</strain>
    </source>
</reference>
<keyword evidence="2 3" id="KW-0040">ANK repeat</keyword>
<dbReference type="SMART" id="SM00248">
    <property type="entry name" value="ANK"/>
    <property type="match status" value="12"/>
</dbReference>
<dbReference type="InterPro" id="IPR054471">
    <property type="entry name" value="GPIID_WHD"/>
</dbReference>
<evidence type="ECO:0000313" key="7">
    <source>
        <dbReference type="EMBL" id="KAF4440755.1"/>
    </source>
</evidence>
<dbReference type="InterPro" id="IPR036770">
    <property type="entry name" value="Ankyrin_rpt-contain_sf"/>
</dbReference>
<feature type="domain" description="GPI inositol-deacylase winged helix" evidence="5">
    <location>
        <begin position="627"/>
        <end position="713"/>
    </location>
</feature>
<dbReference type="EMBL" id="JAADJG010000645">
    <property type="protein sequence ID" value="KAF4440755.1"/>
    <property type="molecule type" value="Genomic_DNA"/>
</dbReference>
<proteinExistence type="predicted"/>
<dbReference type="Pfam" id="PF13857">
    <property type="entry name" value="Ank_5"/>
    <property type="match status" value="1"/>
</dbReference>
<evidence type="ECO:0000313" key="8">
    <source>
        <dbReference type="Proteomes" id="UP000605986"/>
    </source>
</evidence>
<dbReference type="SUPFAM" id="SSF52540">
    <property type="entry name" value="P-loop containing nucleoside triphosphate hydrolases"/>
    <property type="match status" value="1"/>
</dbReference>
<keyword evidence="8" id="KW-1185">Reference proteome</keyword>
<dbReference type="Pfam" id="PF12796">
    <property type="entry name" value="Ank_2"/>
    <property type="match status" value="2"/>
</dbReference>
<evidence type="ECO:0000256" key="4">
    <source>
        <dbReference type="SAM" id="MobiDB-lite"/>
    </source>
</evidence>
<dbReference type="PROSITE" id="PS50297">
    <property type="entry name" value="ANK_REP_REGION"/>
    <property type="match status" value="6"/>
</dbReference>
<feature type="repeat" description="ANK" evidence="3">
    <location>
        <begin position="1172"/>
        <end position="1204"/>
    </location>
</feature>
<feature type="region of interest" description="Disordered" evidence="4">
    <location>
        <begin position="258"/>
        <end position="286"/>
    </location>
</feature>
<dbReference type="Proteomes" id="UP000605986">
    <property type="component" value="Unassembled WGS sequence"/>
</dbReference>
<feature type="repeat" description="ANK" evidence="3">
    <location>
        <begin position="1071"/>
        <end position="1103"/>
    </location>
</feature>
<dbReference type="InterPro" id="IPR050889">
    <property type="entry name" value="Dendritic_Spine_Reg/Scaffold"/>
</dbReference>
<feature type="repeat" description="ANK" evidence="3">
    <location>
        <begin position="901"/>
        <end position="933"/>
    </location>
</feature>
<dbReference type="InterPro" id="IPR056884">
    <property type="entry name" value="NPHP3-like_N"/>
</dbReference>
<dbReference type="Pfam" id="PF24883">
    <property type="entry name" value="NPHP3_N"/>
    <property type="match status" value="1"/>
</dbReference>
<organism evidence="7 8">
    <name type="scientific">Fusarium austroafricanum</name>
    <dbReference type="NCBI Taxonomy" id="2364996"/>
    <lineage>
        <taxon>Eukaryota</taxon>
        <taxon>Fungi</taxon>
        <taxon>Dikarya</taxon>
        <taxon>Ascomycota</taxon>
        <taxon>Pezizomycotina</taxon>
        <taxon>Sordariomycetes</taxon>
        <taxon>Hypocreomycetidae</taxon>
        <taxon>Hypocreales</taxon>
        <taxon>Nectriaceae</taxon>
        <taxon>Fusarium</taxon>
        <taxon>Fusarium concolor species complex</taxon>
    </lineage>
</organism>
<dbReference type="InterPro" id="IPR002110">
    <property type="entry name" value="Ankyrin_rpt"/>
</dbReference>
<gene>
    <name evidence="7" type="ORF">F53441_12206</name>
</gene>
<feature type="repeat" description="ANK" evidence="3">
    <location>
        <begin position="1353"/>
        <end position="1385"/>
    </location>
</feature>
<protein>
    <submittedName>
        <fullName evidence="7">Putative ankyrin repeat protein</fullName>
    </submittedName>
</protein>
<comment type="caution">
    <text evidence="7">The sequence shown here is derived from an EMBL/GenBank/DDBJ whole genome shotgun (WGS) entry which is preliminary data.</text>
</comment>